<keyword evidence="4" id="KW-1185">Reference proteome</keyword>
<evidence type="ECO:0000256" key="1">
    <source>
        <dbReference type="ARBA" id="ARBA00023186"/>
    </source>
</evidence>
<evidence type="ECO:0000259" key="2">
    <source>
        <dbReference type="Pfam" id="PF01556"/>
    </source>
</evidence>
<comment type="caution">
    <text evidence="3">The sequence shown here is derived from an EMBL/GenBank/DDBJ whole genome shotgun (WGS) entry which is preliminary data.</text>
</comment>
<reference evidence="4" key="1">
    <citation type="submission" date="2024-06" db="EMBL/GenBank/DDBJ databases">
        <title>Multi-omics analyses provide insights into the biosynthesis of the anticancer antibiotic pleurotin in Hohenbuehelia grisea.</title>
        <authorList>
            <person name="Weaver J.A."/>
            <person name="Alberti F."/>
        </authorList>
    </citation>
    <scope>NUCLEOTIDE SEQUENCE [LARGE SCALE GENOMIC DNA]</scope>
    <source>
        <strain evidence="4">T-177</strain>
    </source>
</reference>
<dbReference type="InterPro" id="IPR008971">
    <property type="entry name" value="HSP40/DnaJ_pept-bd"/>
</dbReference>
<sequence>MFITTSEAYHSFLSERQSQSMATPSSSSKASSIYSTSESPFQAFDHASVTSHTSAASSKSQGSATWSSCSSLHTSPSVGSGVYVESALGSRTISPYEGAHPSLEHRREDKRSKLRTSLWLNQRRQCRFHPFPSTPCPRRKAWDGFSLPFVSCFKVENHDGPLYTLSVSLEDLYHGRRYRLPMDRIMQSGRARPTIVHVDIPPGCPSGAKIVCHDAGNERKDGTREDIVFVIEEAPHDLYYRVGRDLVREAIMPWDPKLNKEPGTVRFSGLDGTQLSMTIDYPNDKAHTGCHVIFGAGMPTYGAGIESTRGDLFVRWQIESPRPSMWRRLKTCLHIA</sequence>
<proteinExistence type="predicted"/>
<dbReference type="Gene3D" id="2.60.260.20">
    <property type="entry name" value="Urease metallochaperone UreE, N-terminal domain"/>
    <property type="match status" value="2"/>
</dbReference>
<dbReference type="InterPro" id="IPR051339">
    <property type="entry name" value="DnaJ_subfamily_B"/>
</dbReference>
<evidence type="ECO:0000313" key="3">
    <source>
        <dbReference type="EMBL" id="KAL0953242.1"/>
    </source>
</evidence>
<name>A0ABR3JCG3_9AGAR</name>
<dbReference type="PANTHER" id="PTHR24078:SF562">
    <property type="entry name" value="DNAJ DOMAIN CONTAINING PROTEIN"/>
    <property type="match status" value="1"/>
</dbReference>
<dbReference type="SUPFAM" id="SSF49493">
    <property type="entry name" value="HSP40/DnaJ peptide-binding domain"/>
    <property type="match status" value="1"/>
</dbReference>
<evidence type="ECO:0000313" key="4">
    <source>
        <dbReference type="Proteomes" id="UP001556367"/>
    </source>
</evidence>
<dbReference type="Pfam" id="PF01556">
    <property type="entry name" value="DnaJ_C"/>
    <property type="match status" value="1"/>
</dbReference>
<feature type="domain" description="Chaperone DnaJ C-terminal" evidence="2">
    <location>
        <begin position="163"/>
        <end position="321"/>
    </location>
</feature>
<accession>A0ABR3JCG3</accession>
<organism evidence="3 4">
    <name type="scientific">Hohenbuehelia grisea</name>
    <dbReference type="NCBI Taxonomy" id="104357"/>
    <lineage>
        <taxon>Eukaryota</taxon>
        <taxon>Fungi</taxon>
        <taxon>Dikarya</taxon>
        <taxon>Basidiomycota</taxon>
        <taxon>Agaricomycotina</taxon>
        <taxon>Agaricomycetes</taxon>
        <taxon>Agaricomycetidae</taxon>
        <taxon>Agaricales</taxon>
        <taxon>Pleurotineae</taxon>
        <taxon>Pleurotaceae</taxon>
        <taxon>Hohenbuehelia</taxon>
    </lineage>
</organism>
<dbReference type="PANTHER" id="PTHR24078">
    <property type="entry name" value="DNAJ HOMOLOG SUBFAMILY C MEMBER"/>
    <property type="match status" value="1"/>
</dbReference>
<gene>
    <name evidence="3" type="ORF">HGRIS_004495</name>
</gene>
<protein>
    <recommendedName>
        <fullName evidence="2">Chaperone DnaJ C-terminal domain-containing protein</fullName>
    </recommendedName>
</protein>
<dbReference type="EMBL" id="JASNQZ010000008">
    <property type="protein sequence ID" value="KAL0953242.1"/>
    <property type="molecule type" value="Genomic_DNA"/>
</dbReference>
<keyword evidence="1" id="KW-0143">Chaperone</keyword>
<dbReference type="InterPro" id="IPR002939">
    <property type="entry name" value="DnaJ_C"/>
</dbReference>
<dbReference type="Proteomes" id="UP001556367">
    <property type="component" value="Unassembled WGS sequence"/>
</dbReference>